<protein>
    <recommendedName>
        <fullName evidence="4">Biogenesis of lysosome-related organelles complex 1 subunit 6</fullName>
    </recommendedName>
</protein>
<sequence>MESTQESVDYDIFYEKFSNDLIEEFFENAFGNVTSKTQIIRDQQKSVTQRLDKCNEKILDKDTFQENYKKCLHYFEKAVNIKRDLIIINEKCINLKKRAFKLREDRELSKTKLILEKQKIIQEEQKLIPKINTRILSNTQTEASTSKDDNDPVIVTTAKISKKNRRKPNTVNPSNEMTENEHKNKPT</sequence>
<dbReference type="InterPro" id="IPR028119">
    <property type="entry name" value="Snapin/Pallidin/Snn1"/>
</dbReference>
<dbReference type="EMBL" id="REGN01000332">
    <property type="protein sequence ID" value="RNA42670.1"/>
    <property type="molecule type" value="Genomic_DNA"/>
</dbReference>
<dbReference type="AlphaFoldDB" id="A0A3M7T4A2"/>
<comment type="caution">
    <text evidence="2">The sequence shown here is derived from an EMBL/GenBank/DDBJ whole genome shotgun (WGS) entry which is preliminary data.</text>
</comment>
<proteinExistence type="predicted"/>
<dbReference type="OrthoDB" id="10450194at2759"/>
<dbReference type="Pfam" id="PF14712">
    <property type="entry name" value="Snapin_Pallidin"/>
    <property type="match status" value="1"/>
</dbReference>
<evidence type="ECO:0008006" key="4">
    <source>
        <dbReference type="Google" id="ProtNLM"/>
    </source>
</evidence>
<keyword evidence="3" id="KW-1185">Reference proteome</keyword>
<gene>
    <name evidence="2" type="ORF">BpHYR1_003507</name>
</gene>
<organism evidence="2 3">
    <name type="scientific">Brachionus plicatilis</name>
    <name type="common">Marine rotifer</name>
    <name type="synonym">Brachionus muelleri</name>
    <dbReference type="NCBI Taxonomy" id="10195"/>
    <lineage>
        <taxon>Eukaryota</taxon>
        <taxon>Metazoa</taxon>
        <taxon>Spiralia</taxon>
        <taxon>Gnathifera</taxon>
        <taxon>Rotifera</taxon>
        <taxon>Eurotatoria</taxon>
        <taxon>Monogononta</taxon>
        <taxon>Pseudotrocha</taxon>
        <taxon>Ploima</taxon>
        <taxon>Brachionidae</taxon>
        <taxon>Brachionus</taxon>
    </lineage>
</organism>
<evidence type="ECO:0000313" key="2">
    <source>
        <dbReference type="EMBL" id="RNA42670.1"/>
    </source>
</evidence>
<evidence type="ECO:0000313" key="3">
    <source>
        <dbReference type="Proteomes" id="UP000276133"/>
    </source>
</evidence>
<feature type="region of interest" description="Disordered" evidence="1">
    <location>
        <begin position="139"/>
        <end position="187"/>
    </location>
</feature>
<name>A0A3M7T4A2_BRAPC</name>
<evidence type="ECO:0000256" key="1">
    <source>
        <dbReference type="SAM" id="MobiDB-lite"/>
    </source>
</evidence>
<reference evidence="2 3" key="1">
    <citation type="journal article" date="2018" name="Sci. Rep.">
        <title>Genomic signatures of local adaptation to the degree of environmental predictability in rotifers.</title>
        <authorList>
            <person name="Franch-Gras L."/>
            <person name="Hahn C."/>
            <person name="Garcia-Roger E.M."/>
            <person name="Carmona M.J."/>
            <person name="Serra M."/>
            <person name="Gomez A."/>
        </authorList>
    </citation>
    <scope>NUCLEOTIDE SEQUENCE [LARGE SCALE GENOMIC DNA]</scope>
    <source>
        <strain evidence="2">HYR1</strain>
    </source>
</reference>
<dbReference type="Proteomes" id="UP000276133">
    <property type="component" value="Unassembled WGS sequence"/>
</dbReference>
<accession>A0A3M7T4A2</accession>